<accession>A0A2S5GJQ5</accession>
<proteinExistence type="predicted"/>
<comment type="caution">
    <text evidence="1">The sequence shown here is derived from an EMBL/GenBank/DDBJ whole genome shotgun (WGS) entry which is preliminary data.</text>
</comment>
<protein>
    <submittedName>
        <fullName evidence="1">Type VI secretion system tip protein VgrG</fullName>
    </submittedName>
</protein>
<dbReference type="Proteomes" id="UP000239990">
    <property type="component" value="Unassembled WGS sequence"/>
</dbReference>
<evidence type="ECO:0000313" key="2">
    <source>
        <dbReference type="Proteomes" id="UP000239990"/>
    </source>
</evidence>
<dbReference type="EMBL" id="PREU01000016">
    <property type="protein sequence ID" value="PPA73310.1"/>
    <property type="molecule type" value="Genomic_DNA"/>
</dbReference>
<gene>
    <name evidence="1" type="ORF">C4E15_26035</name>
</gene>
<evidence type="ECO:0000313" key="1">
    <source>
        <dbReference type="EMBL" id="PPA73310.1"/>
    </source>
</evidence>
<feature type="non-terminal residue" evidence="1">
    <location>
        <position position="180"/>
    </location>
</feature>
<dbReference type="Gene3D" id="3.55.50.10">
    <property type="entry name" value="Baseplate protein-like domains"/>
    <property type="match status" value="1"/>
</dbReference>
<sequence>MSDPRPTLTSTSTSTFRFTFTTASGAAFDVIEFTLDEALSEPYRLCVDLSSFDPAVDFGALLDQPALFTIWRGALPVRYVHGIITELVQGDTGFRRTRYRVVLEPSLARAALCSDWRIYQQLSVPEILADVIKRQGITDYEQVTTQEHLSREYCVQAGDTDLAFIDRLAAEEGYFYRYAH</sequence>
<dbReference type="SUPFAM" id="SSF69279">
    <property type="entry name" value="Phage tail proteins"/>
    <property type="match status" value="1"/>
</dbReference>
<organism evidence="1 2">
    <name type="scientific">Achromobacter spanius</name>
    <dbReference type="NCBI Taxonomy" id="217203"/>
    <lineage>
        <taxon>Bacteria</taxon>
        <taxon>Pseudomonadati</taxon>
        <taxon>Pseudomonadota</taxon>
        <taxon>Betaproteobacteria</taxon>
        <taxon>Burkholderiales</taxon>
        <taxon>Alcaligenaceae</taxon>
        <taxon>Achromobacter</taxon>
    </lineage>
</organism>
<reference evidence="1 2" key="1">
    <citation type="submission" date="2018-02" db="EMBL/GenBank/DDBJ databases">
        <title>Draft Genome of Achromobacter spanius stain 6.</title>
        <authorList>
            <person name="Gunasekera T.S."/>
            <person name="Radwan O."/>
            <person name="Ruiz O.N."/>
        </authorList>
    </citation>
    <scope>NUCLEOTIDE SEQUENCE [LARGE SCALE GENOMIC DNA]</scope>
    <source>
        <strain evidence="1 2">6</strain>
    </source>
</reference>
<dbReference type="AlphaFoldDB" id="A0A2S5GJQ5"/>
<dbReference type="Gene3D" id="2.30.110.50">
    <property type="match status" value="1"/>
</dbReference>
<dbReference type="Pfam" id="PF05954">
    <property type="entry name" value="Phage_GPD"/>
    <property type="match status" value="1"/>
</dbReference>
<name>A0A2S5GJQ5_9BURK</name>